<dbReference type="Pfam" id="PF00106">
    <property type="entry name" value="adh_short"/>
    <property type="match status" value="1"/>
</dbReference>
<sequence length="293" mass="31119">MWTTDDIPDLSGKTALVTGANSGIGLATALHLARRGARVIMTARDRVRGQVAVERVKAAVPEGPGRKVELRILDLADLASVRALADGFDEPLDLLVNNAGVALIPRQTTADGFESQFGVNHLGHFALTGLLLPLLLERRPARVVTVSSDAHAMGRIDFDDLGLENGYGRLGGYSRSKLANMLFALELQRLAGDRLLSLVVHPGPTATSIIRPGAFTRPLAAFMRLTLKSPEKGALPSLYAATAPGVSGGLYVGPGPRVLTPAARARDEDVARRLWNASEELTGVRFTALAARP</sequence>
<protein>
    <submittedName>
        <fullName evidence="2">NAD(P)-dependent dehydrogenase (Short-subunit alcohol dehydrogenase family)</fullName>
    </submittedName>
</protein>
<gene>
    <name evidence="2" type="ORF">FHS44_002613</name>
</gene>
<keyword evidence="1" id="KW-0560">Oxidoreductase</keyword>
<evidence type="ECO:0000256" key="1">
    <source>
        <dbReference type="ARBA" id="ARBA00023002"/>
    </source>
</evidence>
<organism evidence="2 3">
    <name type="scientific">Streptosporangium saharense</name>
    <dbReference type="NCBI Taxonomy" id="1706840"/>
    <lineage>
        <taxon>Bacteria</taxon>
        <taxon>Bacillati</taxon>
        <taxon>Actinomycetota</taxon>
        <taxon>Actinomycetes</taxon>
        <taxon>Streptosporangiales</taxon>
        <taxon>Streptosporangiaceae</taxon>
        <taxon>Streptosporangium</taxon>
    </lineage>
</organism>
<dbReference type="Proteomes" id="UP000552644">
    <property type="component" value="Unassembled WGS sequence"/>
</dbReference>
<dbReference type="EMBL" id="JACHJP010000002">
    <property type="protein sequence ID" value="MBB4915528.1"/>
    <property type="molecule type" value="Genomic_DNA"/>
</dbReference>
<dbReference type="PANTHER" id="PTHR43157:SF31">
    <property type="entry name" value="PHOSPHATIDYLINOSITOL-GLYCAN BIOSYNTHESIS CLASS F PROTEIN"/>
    <property type="match status" value="1"/>
</dbReference>
<accession>A0A7W7QL60</accession>
<dbReference type="RefSeq" id="WP_184714179.1">
    <property type="nucleotide sequence ID" value="NZ_JACHJP010000002.1"/>
</dbReference>
<dbReference type="PANTHER" id="PTHR43157">
    <property type="entry name" value="PHOSPHATIDYLINOSITOL-GLYCAN BIOSYNTHESIS CLASS F PROTEIN-RELATED"/>
    <property type="match status" value="1"/>
</dbReference>
<evidence type="ECO:0000313" key="2">
    <source>
        <dbReference type="EMBL" id="MBB4915528.1"/>
    </source>
</evidence>
<keyword evidence="3" id="KW-1185">Reference proteome</keyword>
<dbReference type="NCBIfam" id="NF004846">
    <property type="entry name" value="PRK06197.1"/>
    <property type="match status" value="1"/>
</dbReference>
<dbReference type="InterPro" id="IPR002347">
    <property type="entry name" value="SDR_fam"/>
</dbReference>
<dbReference type="PRINTS" id="PR00081">
    <property type="entry name" value="GDHRDH"/>
</dbReference>
<dbReference type="Gene3D" id="3.40.50.720">
    <property type="entry name" value="NAD(P)-binding Rossmann-like Domain"/>
    <property type="match status" value="1"/>
</dbReference>
<dbReference type="CDD" id="cd05327">
    <property type="entry name" value="retinol-DH_like_SDR_c_like"/>
    <property type="match status" value="1"/>
</dbReference>
<reference evidence="2 3" key="1">
    <citation type="submission" date="2020-08" db="EMBL/GenBank/DDBJ databases">
        <title>Genomic Encyclopedia of Type Strains, Phase III (KMG-III): the genomes of soil and plant-associated and newly described type strains.</title>
        <authorList>
            <person name="Whitman W."/>
        </authorList>
    </citation>
    <scope>NUCLEOTIDE SEQUENCE [LARGE SCALE GENOMIC DNA]</scope>
    <source>
        <strain evidence="2 3">CECT 8840</strain>
    </source>
</reference>
<comment type="caution">
    <text evidence="2">The sequence shown here is derived from an EMBL/GenBank/DDBJ whole genome shotgun (WGS) entry which is preliminary data.</text>
</comment>
<proteinExistence type="predicted"/>
<evidence type="ECO:0000313" key="3">
    <source>
        <dbReference type="Proteomes" id="UP000552644"/>
    </source>
</evidence>
<dbReference type="GO" id="GO:0016491">
    <property type="term" value="F:oxidoreductase activity"/>
    <property type="evidence" value="ECO:0007669"/>
    <property type="project" value="UniProtKB-KW"/>
</dbReference>
<name>A0A7W7QL60_9ACTN</name>
<dbReference type="AlphaFoldDB" id="A0A7W7QL60"/>
<dbReference type="InterPro" id="IPR036291">
    <property type="entry name" value="NAD(P)-bd_dom_sf"/>
</dbReference>
<dbReference type="SUPFAM" id="SSF51735">
    <property type="entry name" value="NAD(P)-binding Rossmann-fold domains"/>
    <property type="match status" value="1"/>
</dbReference>